<evidence type="ECO:0000313" key="9">
    <source>
        <dbReference type="Proteomes" id="UP000798808"/>
    </source>
</evidence>
<keyword evidence="6 7" id="KW-0472">Membrane</keyword>
<dbReference type="InterPro" id="IPR001640">
    <property type="entry name" value="Lgt"/>
</dbReference>
<comment type="similarity">
    <text evidence="1">Belongs to the Lgt family.</text>
</comment>
<dbReference type="PANTHER" id="PTHR30589:SF0">
    <property type="entry name" value="PHOSPHATIDYLGLYCEROL--PROLIPOPROTEIN DIACYLGLYCERYL TRANSFERASE"/>
    <property type="match status" value="1"/>
</dbReference>
<evidence type="ECO:0000256" key="3">
    <source>
        <dbReference type="ARBA" id="ARBA00022679"/>
    </source>
</evidence>
<proteinExistence type="inferred from homology"/>
<dbReference type="EMBL" id="SMLW01000448">
    <property type="protein sequence ID" value="MTI24743.1"/>
    <property type="molecule type" value="Genomic_DNA"/>
</dbReference>
<feature type="transmembrane region" description="Helical" evidence="7">
    <location>
        <begin position="180"/>
        <end position="196"/>
    </location>
</feature>
<feature type="transmembrane region" description="Helical" evidence="7">
    <location>
        <begin position="237"/>
        <end position="257"/>
    </location>
</feature>
<comment type="caution">
    <text evidence="8">The sequence shown here is derived from an EMBL/GenBank/DDBJ whole genome shotgun (WGS) entry which is preliminary data.</text>
</comment>
<evidence type="ECO:0000313" key="8">
    <source>
        <dbReference type="EMBL" id="MTI24743.1"/>
    </source>
</evidence>
<dbReference type="PANTHER" id="PTHR30589">
    <property type="entry name" value="PROLIPOPROTEIN DIACYLGLYCERYL TRANSFERASE"/>
    <property type="match status" value="1"/>
</dbReference>
<dbReference type="Pfam" id="PF01790">
    <property type="entry name" value="LGT"/>
    <property type="match status" value="1"/>
</dbReference>
<evidence type="ECO:0000256" key="1">
    <source>
        <dbReference type="ARBA" id="ARBA00007150"/>
    </source>
</evidence>
<feature type="transmembrane region" description="Helical" evidence="7">
    <location>
        <begin position="97"/>
        <end position="114"/>
    </location>
</feature>
<dbReference type="GO" id="GO:0016740">
    <property type="term" value="F:transferase activity"/>
    <property type="evidence" value="ECO:0007669"/>
    <property type="project" value="UniProtKB-KW"/>
</dbReference>
<gene>
    <name evidence="8" type="ORF">E1163_07310</name>
</gene>
<feature type="transmembrane region" description="Helical" evidence="7">
    <location>
        <begin position="208"/>
        <end position="225"/>
    </location>
</feature>
<organism evidence="8 9">
    <name type="scientific">Fulvivirga kasyanovii</name>
    <dbReference type="NCBI Taxonomy" id="396812"/>
    <lineage>
        <taxon>Bacteria</taxon>
        <taxon>Pseudomonadati</taxon>
        <taxon>Bacteroidota</taxon>
        <taxon>Cytophagia</taxon>
        <taxon>Cytophagales</taxon>
        <taxon>Fulvivirgaceae</taxon>
        <taxon>Fulvivirga</taxon>
    </lineage>
</organism>
<feature type="transmembrane region" description="Helical" evidence="7">
    <location>
        <begin position="24"/>
        <end position="44"/>
    </location>
</feature>
<evidence type="ECO:0000256" key="4">
    <source>
        <dbReference type="ARBA" id="ARBA00022692"/>
    </source>
</evidence>
<keyword evidence="5 7" id="KW-1133">Transmembrane helix</keyword>
<feature type="transmembrane region" description="Helical" evidence="7">
    <location>
        <begin position="121"/>
        <end position="138"/>
    </location>
</feature>
<evidence type="ECO:0000256" key="5">
    <source>
        <dbReference type="ARBA" id="ARBA00022989"/>
    </source>
</evidence>
<sequence>MHPELFKIPIPNFLEGLFGEYFTIYSYGFFIVIGAISGVSYVAYESKKSFNLSFDKINTLFLLLLIAAIVGGKAFLFFEKPAYYLDHPSALLTGNGFVFYGSLLFTIPTMLIFFKKNKLPVLPMLDIMAITTCIVHFFGRIGCFMAGCCHGIEWHGPLSVIYSDPACQAPLHTPMHPTQLYSASMILVILVVLLVIKKHKRFNGQLFLSYLMLYAAGRSIIEIFRGDISRGYVIDNFISHSQFISILVFLAALFFYFKIKNYKKTTT</sequence>
<feature type="transmembrane region" description="Helical" evidence="7">
    <location>
        <begin position="56"/>
        <end position="77"/>
    </location>
</feature>
<dbReference type="Proteomes" id="UP000798808">
    <property type="component" value="Unassembled WGS sequence"/>
</dbReference>
<dbReference type="RefSeq" id="WP_155170783.1">
    <property type="nucleotide sequence ID" value="NZ_BAAAFL010000027.1"/>
</dbReference>
<evidence type="ECO:0000256" key="7">
    <source>
        <dbReference type="SAM" id="Phobius"/>
    </source>
</evidence>
<keyword evidence="2" id="KW-1003">Cell membrane</keyword>
<keyword evidence="3 8" id="KW-0808">Transferase</keyword>
<reference evidence="8 9" key="1">
    <citation type="submission" date="2019-02" db="EMBL/GenBank/DDBJ databases">
        <authorList>
            <person name="Goldberg S.R."/>
            <person name="Haltli B.A."/>
            <person name="Correa H."/>
            <person name="Russell K.G."/>
        </authorList>
    </citation>
    <scope>NUCLEOTIDE SEQUENCE [LARGE SCALE GENOMIC DNA]</scope>
    <source>
        <strain evidence="8 9">JCM 16186</strain>
    </source>
</reference>
<evidence type="ECO:0000256" key="6">
    <source>
        <dbReference type="ARBA" id="ARBA00023136"/>
    </source>
</evidence>
<accession>A0ABW9RKX2</accession>
<name>A0ABW9RKX2_9BACT</name>
<keyword evidence="9" id="KW-1185">Reference proteome</keyword>
<evidence type="ECO:0000256" key="2">
    <source>
        <dbReference type="ARBA" id="ARBA00022475"/>
    </source>
</evidence>
<keyword evidence="4 7" id="KW-0812">Transmembrane</keyword>
<protein>
    <submittedName>
        <fullName evidence="8">Prolipoprotein diacylglyceryl transferase</fullName>
    </submittedName>
</protein>